<sequence>MGVSVQTNQDMEKFLLAKNRNFLFLLISAMFSAPGYYVYLLGCEWLMLTLSDNRVYFGMLFFAAAVPRLIFLTMGGLFADRLNKRTILFISDFSRAVLIGALLIFLWTDTVTSIHLIVLAALFGISDAFSYPALNALTPMLLPKAHLQRGNSIIQMAGQISPILGPALGGSLIALLGFTGVFSVALAMLLLASVTVLFIQLKEKKQDVQKVSAIAELKEGFQYARKNSLIVSIMIMAFFLNFFFSGPLSIGLPVIVKDIFQGTALSLATVEIAMGIGALVGAAVLAAITLKKPGKTMLAGLIAIGIFFLVTGFSTTLWQLASTVAVMTFTIQVVNIPIMTMLQQTTPKHMLGRMMSFLMTVSTGLVPISYAATAFLLAVGIPMQTIIIVSGVVVTALSLVQLKNKRLLSFRY</sequence>
<keyword evidence="3" id="KW-1003">Cell membrane</keyword>
<keyword evidence="10" id="KW-1185">Reference proteome</keyword>
<dbReference type="Proteomes" id="UP001228376">
    <property type="component" value="Unassembled WGS sequence"/>
</dbReference>
<dbReference type="RefSeq" id="WP_306066737.1">
    <property type="nucleotide sequence ID" value="NZ_JAROCA020000001.1"/>
</dbReference>
<dbReference type="Pfam" id="PF07690">
    <property type="entry name" value="MFS_1"/>
    <property type="match status" value="1"/>
</dbReference>
<dbReference type="InterPro" id="IPR020846">
    <property type="entry name" value="MFS_dom"/>
</dbReference>
<dbReference type="PROSITE" id="PS50850">
    <property type="entry name" value="MFS"/>
    <property type="match status" value="1"/>
</dbReference>
<evidence type="ECO:0000256" key="7">
    <source>
        <dbReference type="SAM" id="Phobius"/>
    </source>
</evidence>
<dbReference type="EMBL" id="JAROCA020000001">
    <property type="protein sequence ID" value="MDY0406231.1"/>
    <property type="molecule type" value="Genomic_DNA"/>
</dbReference>
<evidence type="ECO:0000313" key="10">
    <source>
        <dbReference type="Proteomes" id="UP001228376"/>
    </source>
</evidence>
<dbReference type="InterPro" id="IPR036259">
    <property type="entry name" value="MFS_trans_sf"/>
</dbReference>
<feature type="transmembrane region" description="Helical" evidence="7">
    <location>
        <begin position="181"/>
        <end position="201"/>
    </location>
</feature>
<evidence type="ECO:0000256" key="3">
    <source>
        <dbReference type="ARBA" id="ARBA00022475"/>
    </source>
</evidence>
<evidence type="ECO:0000256" key="6">
    <source>
        <dbReference type="ARBA" id="ARBA00023136"/>
    </source>
</evidence>
<keyword evidence="5 7" id="KW-1133">Transmembrane helix</keyword>
<dbReference type="SUPFAM" id="SSF103473">
    <property type="entry name" value="MFS general substrate transporter"/>
    <property type="match status" value="1"/>
</dbReference>
<accession>A0ABU5CIV0</accession>
<feature type="transmembrane region" description="Helical" evidence="7">
    <location>
        <begin position="383"/>
        <end position="402"/>
    </location>
</feature>
<dbReference type="Gene3D" id="1.20.1250.20">
    <property type="entry name" value="MFS general substrate transporter like domains"/>
    <property type="match status" value="1"/>
</dbReference>
<feature type="domain" description="Major facilitator superfamily (MFS) profile" evidence="8">
    <location>
        <begin position="21"/>
        <end position="408"/>
    </location>
</feature>
<evidence type="ECO:0000256" key="4">
    <source>
        <dbReference type="ARBA" id="ARBA00022692"/>
    </source>
</evidence>
<evidence type="ECO:0000256" key="5">
    <source>
        <dbReference type="ARBA" id="ARBA00022989"/>
    </source>
</evidence>
<feature type="transmembrane region" description="Helical" evidence="7">
    <location>
        <begin position="272"/>
        <end position="290"/>
    </location>
</feature>
<feature type="transmembrane region" description="Helical" evidence="7">
    <location>
        <begin position="59"/>
        <end position="79"/>
    </location>
</feature>
<feature type="transmembrane region" description="Helical" evidence="7">
    <location>
        <begin position="21"/>
        <end position="39"/>
    </location>
</feature>
<protein>
    <submittedName>
        <fullName evidence="9">MFS transporter</fullName>
    </submittedName>
</protein>
<keyword evidence="2" id="KW-0813">Transport</keyword>
<dbReference type="InterPro" id="IPR011701">
    <property type="entry name" value="MFS"/>
</dbReference>
<comment type="caution">
    <text evidence="9">The sequence shown here is derived from an EMBL/GenBank/DDBJ whole genome shotgun (WGS) entry which is preliminary data.</text>
</comment>
<evidence type="ECO:0000313" key="9">
    <source>
        <dbReference type="EMBL" id="MDY0406231.1"/>
    </source>
</evidence>
<comment type="subcellular location">
    <subcellularLocation>
        <location evidence="1">Cell membrane</location>
        <topology evidence="1">Multi-pass membrane protein</topology>
    </subcellularLocation>
</comment>
<dbReference type="PANTHER" id="PTHR23513">
    <property type="entry name" value="INTEGRAL MEMBRANE EFFLUX PROTEIN-RELATED"/>
    <property type="match status" value="1"/>
</dbReference>
<evidence type="ECO:0000256" key="2">
    <source>
        <dbReference type="ARBA" id="ARBA00022448"/>
    </source>
</evidence>
<dbReference type="PANTHER" id="PTHR23513:SF6">
    <property type="entry name" value="MAJOR FACILITATOR SUPERFAMILY ASSOCIATED DOMAIN-CONTAINING PROTEIN"/>
    <property type="match status" value="1"/>
</dbReference>
<dbReference type="CDD" id="cd06173">
    <property type="entry name" value="MFS_MefA_like"/>
    <property type="match status" value="1"/>
</dbReference>
<keyword evidence="4 7" id="KW-0812">Transmembrane</keyword>
<name>A0ABU5CIV0_9BACI</name>
<organism evidence="9 10">
    <name type="scientific">Tigheibacillus jepli</name>
    <dbReference type="NCBI Taxonomy" id="3035914"/>
    <lineage>
        <taxon>Bacteria</taxon>
        <taxon>Bacillati</taxon>
        <taxon>Bacillota</taxon>
        <taxon>Bacilli</taxon>
        <taxon>Bacillales</taxon>
        <taxon>Bacillaceae</taxon>
        <taxon>Tigheibacillus</taxon>
    </lineage>
</organism>
<gene>
    <name evidence="9" type="ORF">P5G51_013280</name>
</gene>
<feature type="transmembrane region" description="Helical" evidence="7">
    <location>
        <begin position="297"/>
        <end position="318"/>
    </location>
</feature>
<evidence type="ECO:0000259" key="8">
    <source>
        <dbReference type="PROSITE" id="PS50850"/>
    </source>
</evidence>
<proteinExistence type="predicted"/>
<keyword evidence="6 7" id="KW-0472">Membrane</keyword>
<reference evidence="9 10" key="1">
    <citation type="submission" date="2023-10" db="EMBL/GenBank/DDBJ databases">
        <title>179-bfca-hs.</title>
        <authorList>
            <person name="Miliotis G."/>
            <person name="Sengupta P."/>
            <person name="Hameed A."/>
            <person name="Chuvochina M."/>
            <person name="Mcdonagh F."/>
            <person name="Simpson A.C."/>
            <person name="Singh N.K."/>
            <person name="Rekha P.D."/>
            <person name="Raman K."/>
            <person name="Hugenholtz P."/>
            <person name="Venkateswaran K."/>
        </authorList>
    </citation>
    <scope>NUCLEOTIDE SEQUENCE [LARGE SCALE GENOMIC DNA]</scope>
    <source>
        <strain evidence="9 10">179-BFC-A-HS</strain>
    </source>
</reference>
<feature type="transmembrane region" description="Helical" evidence="7">
    <location>
        <begin position="324"/>
        <end position="342"/>
    </location>
</feature>
<evidence type="ECO:0000256" key="1">
    <source>
        <dbReference type="ARBA" id="ARBA00004651"/>
    </source>
</evidence>
<feature type="transmembrane region" description="Helical" evidence="7">
    <location>
        <begin position="229"/>
        <end position="252"/>
    </location>
</feature>
<feature type="transmembrane region" description="Helical" evidence="7">
    <location>
        <begin position="354"/>
        <end position="377"/>
    </location>
</feature>